<evidence type="ECO:0008006" key="4">
    <source>
        <dbReference type="Google" id="ProtNLM"/>
    </source>
</evidence>
<comment type="caution">
    <text evidence="2">The sequence shown here is derived from an EMBL/GenBank/DDBJ whole genome shotgun (WGS) entry which is preliminary data.</text>
</comment>
<accession>A0A2S5D151</accession>
<evidence type="ECO:0000313" key="3">
    <source>
        <dbReference type="Proteomes" id="UP000237319"/>
    </source>
</evidence>
<dbReference type="AlphaFoldDB" id="A0A2S5D151"/>
<dbReference type="RefSeq" id="WP_258041039.1">
    <property type="nucleotide sequence ID" value="NZ_PGLV01000001.1"/>
</dbReference>
<name>A0A2S5D151_LYSSH</name>
<evidence type="ECO:0000256" key="1">
    <source>
        <dbReference type="SAM" id="Phobius"/>
    </source>
</evidence>
<gene>
    <name evidence="2" type="ORF">LYSIN_01568</name>
</gene>
<sequence length="85" mass="9958">MLDILLMTVSNIDFNSIGEMLINNGVFALLFGWLFYDTRSEAKKREDRLLNHIERQGEALDKITDTMEKMDIRLTHIETKVNNKE</sequence>
<dbReference type="EMBL" id="PGLV01000001">
    <property type="protein sequence ID" value="POZ56785.1"/>
    <property type="molecule type" value="Genomic_DNA"/>
</dbReference>
<proteinExistence type="predicted"/>
<keyword evidence="1" id="KW-0812">Transmembrane</keyword>
<keyword evidence="1" id="KW-0472">Membrane</keyword>
<organism evidence="2 3">
    <name type="scientific">Lysinibacillus sphaericus</name>
    <name type="common">Bacillus sphaericus</name>
    <dbReference type="NCBI Taxonomy" id="1421"/>
    <lineage>
        <taxon>Bacteria</taxon>
        <taxon>Bacillati</taxon>
        <taxon>Bacillota</taxon>
        <taxon>Bacilli</taxon>
        <taxon>Bacillales</taxon>
        <taxon>Bacillaceae</taxon>
        <taxon>Lysinibacillus</taxon>
    </lineage>
</organism>
<keyword evidence="3" id="KW-1185">Reference proteome</keyword>
<dbReference type="Proteomes" id="UP000237319">
    <property type="component" value="Unassembled WGS sequence"/>
</dbReference>
<evidence type="ECO:0000313" key="2">
    <source>
        <dbReference type="EMBL" id="POZ56785.1"/>
    </source>
</evidence>
<protein>
    <recommendedName>
        <fullName evidence="4">Holin</fullName>
    </recommendedName>
</protein>
<keyword evidence="1" id="KW-1133">Transmembrane helix</keyword>
<dbReference type="Pfam" id="PF10960">
    <property type="entry name" value="Holin_BhlA"/>
    <property type="match status" value="1"/>
</dbReference>
<dbReference type="InterPro" id="IPR024405">
    <property type="entry name" value="Phage_BhlA/UviB"/>
</dbReference>
<reference evidence="2 3" key="1">
    <citation type="submission" date="2017-11" db="EMBL/GenBank/DDBJ databases">
        <title>Genome sequence of Lysinibacillus sphaericus, a lignin-degrading bacteria isolated from municipal solid waste soil.</title>
        <authorList>
            <person name="Persinoti G.F."/>
            <person name="Paixao D.A."/>
            <person name="Bugg T.D."/>
            <person name="Squina F.M."/>
        </authorList>
    </citation>
    <scope>NUCLEOTIDE SEQUENCE [LARGE SCALE GENOMIC DNA]</scope>
    <source>
        <strain evidence="2 3">A1</strain>
    </source>
</reference>
<feature type="transmembrane region" description="Helical" evidence="1">
    <location>
        <begin position="20"/>
        <end position="36"/>
    </location>
</feature>